<dbReference type="InterPro" id="IPR001828">
    <property type="entry name" value="ANF_lig-bd_rcpt"/>
</dbReference>
<comment type="subcellular location">
    <subcellularLocation>
        <location evidence="1">Membrane</location>
    </subcellularLocation>
</comment>
<evidence type="ECO:0000256" key="1">
    <source>
        <dbReference type="ARBA" id="ARBA00004370"/>
    </source>
</evidence>
<dbReference type="GO" id="GO:0016020">
    <property type="term" value="C:membrane"/>
    <property type="evidence" value="ECO:0007669"/>
    <property type="project" value="UniProtKB-SubCell"/>
</dbReference>
<dbReference type="Proteomes" id="UP000238479">
    <property type="component" value="Chromosome 5"/>
</dbReference>
<name>A0A2P6QGE7_ROSCH</name>
<keyword evidence="4" id="KW-0472">Membrane</keyword>
<evidence type="ECO:0000256" key="4">
    <source>
        <dbReference type="ARBA" id="ARBA00023136"/>
    </source>
</evidence>
<sequence length="342" mass="38331">METWQEAALVADVGNRAQVPVISFAAPTINPPLIQHDWPFLIRVASDRAAQMKCITDVVSLYTWKRVIVIYQDDGYGGDAGMLAVLSEALQNVGSKIEHHLVLPRVSSLSNPSWGELEEILKLPTFQSRVFIVLQLSFPAVTNLFRVAKKMGLVGRDSAWIITESITSLLDSQVNHDMVGTLGIKSYYANNTSSYAKFVEVFQTRFPEEDNSKPGIYALRAYDLIMIVSQAIRNTTNSTNLQVLLNTVLNNYTCLSGKMHFKRGEVLYTPIFRIINIVEGNRHKELDLWRPEVGFSQSLSKETSKNRSDDVRTVVWPGNLTERAPKGWGAHCKKALENCGSR</sequence>
<dbReference type="PANTHER" id="PTHR34836:SF1">
    <property type="entry name" value="OS09G0428600 PROTEIN"/>
    <property type="match status" value="1"/>
</dbReference>
<dbReference type="Gramene" id="PRQ33253">
    <property type="protein sequence ID" value="PRQ33253"/>
    <property type="gene ID" value="RchiOBHm_Chr5g0055541"/>
</dbReference>
<evidence type="ECO:0000313" key="6">
    <source>
        <dbReference type="EMBL" id="PRQ33253.1"/>
    </source>
</evidence>
<reference evidence="6 7" key="1">
    <citation type="journal article" date="2018" name="Nat. Genet.">
        <title>The Rosa genome provides new insights in the design of modern roses.</title>
        <authorList>
            <person name="Bendahmane M."/>
        </authorList>
    </citation>
    <scope>NUCLEOTIDE SEQUENCE [LARGE SCALE GENOMIC DNA]</scope>
    <source>
        <strain evidence="7">cv. Old Blush</strain>
    </source>
</reference>
<dbReference type="FunFam" id="3.40.50.2300:FF:000188">
    <property type="entry name" value="Glutamate receptor"/>
    <property type="match status" value="1"/>
</dbReference>
<dbReference type="STRING" id="74649.A0A2P6QGE7"/>
<protein>
    <submittedName>
        <fullName evidence="6">Putative periplasmic binding protein-like I</fullName>
    </submittedName>
</protein>
<keyword evidence="7" id="KW-1185">Reference proteome</keyword>
<evidence type="ECO:0000313" key="7">
    <source>
        <dbReference type="Proteomes" id="UP000238479"/>
    </source>
</evidence>
<keyword evidence="2" id="KW-0812">Transmembrane</keyword>
<dbReference type="PANTHER" id="PTHR34836">
    <property type="entry name" value="OS06G0188250 PROTEIN"/>
    <property type="match status" value="1"/>
</dbReference>
<dbReference type="InterPro" id="IPR028082">
    <property type="entry name" value="Peripla_BP_I"/>
</dbReference>
<dbReference type="InterPro" id="IPR015683">
    <property type="entry name" value="Ionotropic_Glu_rcpt"/>
</dbReference>
<dbReference type="Gene3D" id="3.40.50.2300">
    <property type="match status" value="1"/>
</dbReference>
<evidence type="ECO:0000256" key="2">
    <source>
        <dbReference type="ARBA" id="ARBA00022692"/>
    </source>
</evidence>
<evidence type="ECO:0000259" key="5">
    <source>
        <dbReference type="Pfam" id="PF01094"/>
    </source>
</evidence>
<organism evidence="6 7">
    <name type="scientific">Rosa chinensis</name>
    <name type="common">China rose</name>
    <dbReference type="NCBI Taxonomy" id="74649"/>
    <lineage>
        <taxon>Eukaryota</taxon>
        <taxon>Viridiplantae</taxon>
        <taxon>Streptophyta</taxon>
        <taxon>Embryophyta</taxon>
        <taxon>Tracheophyta</taxon>
        <taxon>Spermatophyta</taxon>
        <taxon>Magnoliopsida</taxon>
        <taxon>eudicotyledons</taxon>
        <taxon>Gunneridae</taxon>
        <taxon>Pentapetalae</taxon>
        <taxon>rosids</taxon>
        <taxon>fabids</taxon>
        <taxon>Rosales</taxon>
        <taxon>Rosaceae</taxon>
        <taxon>Rosoideae</taxon>
        <taxon>Rosoideae incertae sedis</taxon>
        <taxon>Rosa</taxon>
    </lineage>
</organism>
<dbReference type="EMBL" id="PDCK01000043">
    <property type="protein sequence ID" value="PRQ33253.1"/>
    <property type="molecule type" value="Genomic_DNA"/>
</dbReference>
<dbReference type="AlphaFoldDB" id="A0A2P6QGE7"/>
<evidence type="ECO:0000256" key="3">
    <source>
        <dbReference type="ARBA" id="ARBA00022989"/>
    </source>
</evidence>
<dbReference type="SUPFAM" id="SSF53822">
    <property type="entry name" value="Periplasmic binding protein-like I"/>
    <property type="match status" value="1"/>
</dbReference>
<comment type="caution">
    <text evidence="6">The sequence shown here is derived from an EMBL/GenBank/DDBJ whole genome shotgun (WGS) entry which is preliminary data.</text>
</comment>
<feature type="domain" description="Receptor ligand binding region" evidence="5">
    <location>
        <begin position="6"/>
        <end position="265"/>
    </location>
</feature>
<keyword evidence="3" id="KW-1133">Transmembrane helix</keyword>
<proteinExistence type="predicted"/>
<dbReference type="OMA" id="ISHMEGA"/>
<gene>
    <name evidence="6" type="ORF">RchiOBHm_Chr5g0055541</name>
</gene>
<accession>A0A2P6QGE7</accession>
<dbReference type="Pfam" id="PF01094">
    <property type="entry name" value="ANF_receptor"/>
    <property type="match status" value="1"/>
</dbReference>